<dbReference type="InterPro" id="IPR014780">
    <property type="entry name" value="tRNA_psdUridine_synth_TruB"/>
</dbReference>
<dbReference type="PANTHER" id="PTHR13767:SF2">
    <property type="entry name" value="PSEUDOURIDYLATE SYNTHASE TRUB1"/>
    <property type="match status" value="1"/>
</dbReference>
<evidence type="ECO:0000256" key="1">
    <source>
        <dbReference type="ARBA" id="ARBA00000385"/>
    </source>
</evidence>
<dbReference type="GO" id="GO:0160148">
    <property type="term" value="F:tRNA pseudouridine(55) synthase activity"/>
    <property type="evidence" value="ECO:0007669"/>
    <property type="project" value="UniProtKB-EC"/>
</dbReference>
<proteinExistence type="inferred from homology"/>
<keyword evidence="5 7" id="KW-0413">Isomerase</keyword>
<dbReference type="RefSeq" id="WP_036438540.1">
    <property type="nucleotide sequence ID" value="NZ_CP033021.1"/>
</dbReference>
<reference evidence="7 8" key="2">
    <citation type="submission" date="2018-10" db="EMBL/GenBank/DDBJ databases">
        <title>Detection and isolation of Mycoplasma hominis as a predominant microorganism from pelvic cavity of patient with salpingitis and tubo-ovarian abscess.</title>
        <authorList>
            <person name="Guschin A.E."/>
            <person name="Khayrullina G.A."/>
            <person name="Rakovskaya I.V."/>
            <person name="Shelenkov A.A."/>
            <person name="Shagin D.A."/>
        </authorList>
    </citation>
    <scope>NUCLEOTIDE SEQUENCE [LARGE SCALE GENOMIC DNA]</scope>
    <source>
        <strain evidence="8">TOA</strain>
    </source>
</reference>
<dbReference type="Pfam" id="PF01509">
    <property type="entry name" value="TruB_N"/>
    <property type="match status" value="1"/>
</dbReference>
<evidence type="ECO:0000259" key="6">
    <source>
        <dbReference type="Pfam" id="PF01509"/>
    </source>
</evidence>
<gene>
    <name evidence="7" type="primary">truB</name>
    <name evidence="7" type="ORF">KN71_001575</name>
</gene>
<dbReference type="GO" id="GO:0003723">
    <property type="term" value="F:RNA binding"/>
    <property type="evidence" value="ECO:0007669"/>
    <property type="project" value="InterPro"/>
</dbReference>
<reference evidence="7 8" key="1">
    <citation type="submission" date="2014-08" db="EMBL/GenBank/DDBJ databases">
        <authorList>
            <person name="Kuleshov K."/>
            <person name="Dedkov V."/>
            <person name="Markelov M."/>
            <person name="Pimkina E."/>
        </authorList>
    </citation>
    <scope>NUCLEOTIDE SEQUENCE [LARGE SCALE GENOMIC DNA]</scope>
    <source>
        <strain evidence="8">TOA</strain>
    </source>
</reference>
<dbReference type="OrthoDB" id="9802309at2"/>
<dbReference type="EC" id="5.4.99.25" evidence="3"/>
<dbReference type="GO" id="GO:0006400">
    <property type="term" value="P:tRNA modification"/>
    <property type="evidence" value="ECO:0007669"/>
    <property type="project" value="TreeGrafter"/>
</dbReference>
<organism evidence="7 8">
    <name type="scientific">Metamycoplasma hominis</name>
    <name type="common">Mycoplasma hominis</name>
    <dbReference type="NCBI Taxonomy" id="2098"/>
    <lineage>
        <taxon>Bacteria</taxon>
        <taxon>Bacillati</taxon>
        <taxon>Mycoplasmatota</taxon>
        <taxon>Mycoplasmoidales</taxon>
        <taxon>Metamycoplasmataceae</taxon>
        <taxon>Metamycoplasma</taxon>
    </lineage>
</organism>
<sequence>MFYKLYKKRGQSSFFAIKKFAKNNNINKIGHCGTLDPEAEGLLIVATDEDTKALSLIENQNKEYYVEAKFHYSSDSFDLGTYVTKIQNFQIITKSQIIQALEILKKQTKQVPPIYSAKKINGTRAYKLARDNKEFSLKANDIKINNLELIEFNEVNQSIIIKANVSKGTYIRSLIHDLANICNTDAVVVVLKRIKIGNICLNGQEEFEKITNLNELFNVKLFKLTKNDIQILANQNSNSCYFESLKNFCGNIIFIYLNNIVGWGKSEFGNVTIFKRFFKRLTMLISS</sequence>
<dbReference type="GO" id="GO:1990481">
    <property type="term" value="P:mRNA pseudouridine synthesis"/>
    <property type="evidence" value="ECO:0007669"/>
    <property type="project" value="TreeGrafter"/>
</dbReference>
<dbReference type="InterPro" id="IPR020103">
    <property type="entry name" value="PsdUridine_synth_cat_dom_sf"/>
</dbReference>
<dbReference type="EMBL" id="CP033021">
    <property type="protein sequence ID" value="AYN65381.1"/>
    <property type="molecule type" value="Genomic_DNA"/>
</dbReference>
<evidence type="ECO:0000256" key="5">
    <source>
        <dbReference type="ARBA" id="ARBA00023235"/>
    </source>
</evidence>
<evidence type="ECO:0000313" key="8">
    <source>
        <dbReference type="Proteomes" id="UP000029712"/>
    </source>
</evidence>
<keyword evidence="4" id="KW-0819">tRNA processing</keyword>
<evidence type="ECO:0000256" key="2">
    <source>
        <dbReference type="ARBA" id="ARBA00005642"/>
    </source>
</evidence>
<evidence type="ECO:0000313" key="7">
    <source>
        <dbReference type="EMBL" id="AYN65381.1"/>
    </source>
</evidence>
<dbReference type="NCBIfam" id="TIGR00431">
    <property type="entry name" value="TruB"/>
    <property type="match status" value="1"/>
</dbReference>
<name>A0A454C9K0_METHO</name>
<comment type="catalytic activity">
    <reaction evidence="1">
        <text>uridine(55) in tRNA = pseudouridine(55) in tRNA</text>
        <dbReference type="Rhea" id="RHEA:42532"/>
        <dbReference type="Rhea" id="RHEA-COMP:10101"/>
        <dbReference type="Rhea" id="RHEA-COMP:10102"/>
        <dbReference type="ChEBI" id="CHEBI:65314"/>
        <dbReference type="ChEBI" id="CHEBI:65315"/>
        <dbReference type="EC" id="5.4.99.25"/>
    </reaction>
</comment>
<dbReference type="SUPFAM" id="SSF55120">
    <property type="entry name" value="Pseudouridine synthase"/>
    <property type="match status" value="1"/>
</dbReference>
<dbReference type="Proteomes" id="UP000029712">
    <property type="component" value="Chromosome"/>
</dbReference>
<protein>
    <recommendedName>
        <fullName evidence="3">tRNA pseudouridine(55) synthase</fullName>
        <ecNumber evidence="3">5.4.99.25</ecNumber>
    </recommendedName>
</protein>
<evidence type="ECO:0000256" key="3">
    <source>
        <dbReference type="ARBA" id="ARBA00012787"/>
    </source>
</evidence>
<comment type="similarity">
    <text evidence="2">Belongs to the pseudouridine synthase TruB family. Type 1 subfamily.</text>
</comment>
<accession>A0A454C9K0</accession>
<feature type="domain" description="Pseudouridine synthase II N-terminal" evidence="6">
    <location>
        <begin position="25"/>
        <end position="171"/>
    </location>
</feature>
<dbReference type="PANTHER" id="PTHR13767">
    <property type="entry name" value="TRNA-PSEUDOURIDINE SYNTHASE"/>
    <property type="match status" value="1"/>
</dbReference>
<dbReference type="AlphaFoldDB" id="A0A454C9K0"/>
<dbReference type="Gene3D" id="3.30.2350.10">
    <property type="entry name" value="Pseudouridine synthase"/>
    <property type="match status" value="1"/>
</dbReference>
<evidence type="ECO:0000256" key="4">
    <source>
        <dbReference type="ARBA" id="ARBA00022694"/>
    </source>
</evidence>
<dbReference type="InterPro" id="IPR002501">
    <property type="entry name" value="PsdUridine_synth_N"/>
</dbReference>